<evidence type="ECO:0000256" key="2">
    <source>
        <dbReference type="ARBA" id="ARBA00022676"/>
    </source>
</evidence>
<dbReference type="GO" id="GO:0016138">
    <property type="term" value="P:glycoside biosynthetic process"/>
    <property type="evidence" value="ECO:0007669"/>
    <property type="project" value="UniProtKB-ARBA"/>
</dbReference>
<dbReference type="Gene3D" id="3.40.50.2000">
    <property type="entry name" value="Glycogen Phosphorylase B"/>
    <property type="match status" value="2"/>
</dbReference>
<sequence>MATNRRSSDHHHPHQQNQRDQNESTLAVVMVPLPAQGHLNQLLHLSRLIAAHNIPIHYVCTATHIHQAKHRIHGWDPRAATNLHFHEFPIPEFESSSLNPNATNKFPSHLQPLFEAAAHLRQPLTAFLRSLSHTSHRVVVIHDSLMSSVVQDVVSIPNAESYIFHSISAFAIFLYFWEELGKPFPIDEELLQEIPSLEDCFTTEFMDFIVSEENYIGLCSGSLYNASRVVEGKYINLLEKMSEHENKKHWAIGPFNPVEMTEKKPDELRHECLRWLDKQEPKSVVFISFGTTTSLPDEQIKQLAMGLEESKVKFIWVLRDADRADFNTENDHEMRKNELPTGFEDGVKEGGIIVRNWAPQLEILGHYATGGFLSHCGWNSCMESISMGVPIAAWPMHSDQPRNAVLMTKVLKIGIVVKDWGRRGEIVTSITISGALKRLMGSEEGEQIRRRAEELGGAVRKAMLEGGATRMEMDSFVAHISR</sequence>
<proteinExistence type="inferred from homology"/>
<dbReference type="CDD" id="cd03784">
    <property type="entry name" value="GT1_Gtf-like"/>
    <property type="match status" value="1"/>
</dbReference>
<name>A0A2G9HFJ1_9LAMI</name>
<evidence type="ECO:0000313" key="8">
    <source>
        <dbReference type="EMBL" id="PIN16060.1"/>
    </source>
</evidence>
<evidence type="ECO:0000256" key="3">
    <source>
        <dbReference type="ARBA" id="ARBA00022679"/>
    </source>
</evidence>
<dbReference type="FunFam" id="3.40.50.2000:FF:000060">
    <property type="entry name" value="Glycosyltransferase"/>
    <property type="match status" value="1"/>
</dbReference>
<dbReference type="InterPro" id="IPR002213">
    <property type="entry name" value="UDP_glucos_trans"/>
</dbReference>
<feature type="region of interest" description="Disordered" evidence="6">
    <location>
        <begin position="1"/>
        <end position="22"/>
    </location>
</feature>
<dbReference type="OrthoDB" id="5835829at2759"/>
<accession>A0A2G9HFJ1</accession>
<dbReference type="Proteomes" id="UP000231279">
    <property type="component" value="Unassembled WGS sequence"/>
</dbReference>
<dbReference type="SUPFAM" id="SSF53756">
    <property type="entry name" value="UDP-Glycosyltransferase/glycogen phosphorylase"/>
    <property type="match status" value="1"/>
</dbReference>
<evidence type="ECO:0000259" key="7">
    <source>
        <dbReference type="Pfam" id="PF26168"/>
    </source>
</evidence>
<dbReference type="AlphaFoldDB" id="A0A2G9HFJ1"/>
<dbReference type="InterPro" id="IPR035595">
    <property type="entry name" value="UDP_glycos_trans_CS"/>
</dbReference>
<comment type="similarity">
    <text evidence="1 4">Belongs to the UDP-glycosyltransferase family.</text>
</comment>
<reference evidence="9" key="1">
    <citation type="journal article" date="2018" name="Gigascience">
        <title>Genome assembly of the Pink Ipe (Handroanthus impetiginosus, Bignoniaceae), a highly valued, ecologically keystone Neotropical timber forest tree.</title>
        <authorList>
            <person name="Silva-Junior O.B."/>
            <person name="Grattapaglia D."/>
            <person name="Novaes E."/>
            <person name="Collevatti R.G."/>
        </authorList>
    </citation>
    <scope>NUCLEOTIDE SEQUENCE [LARGE SCALE GENOMIC DNA]</scope>
    <source>
        <strain evidence="9">cv. UFG-1</strain>
    </source>
</reference>
<keyword evidence="9" id="KW-1185">Reference proteome</keyword>
<organism evidence="8 9">
    <name type="scientific">Handroanthus impetiginosus</name>
    <dbReference type="NCBI Taxonomy" id="429701"/>
    <lineage>
        <taxon>Eukaryota</taxon>
        <taxon>Viridiplantae</taxon>
        <taxon>Streptophyta</taxon>
        <taxon>Embryophyta</taxon>
        <taxon>Tracheophyta</taxon>
        <taxon>Spermatophyta</taxon>
        <taxon>Magnoliopsida</taxon>
        <taxon>eudicotyledons</taxon>
        <taxon>Gunneridae</taxon>
        <taxon>Pentapetalae</taxon>
        <taxon>asterids</taxon>
        <taxon>lamiids</taxon>
        <taxon>Lamiales</taxon>
        <taxon>Bignoniaceae</taxon>
        <taxon>Crescentiina</taxon>
        <taxon>Tabebuia alliance</taxon>
        <taxon>Handroanthus</taxon>
    </lineage>
</organism>
<dbReference type="PANTHER" id="PTHR48044">
    <property type="entry name" value="GLYCOSYLTRANSFERASE"/>
    <property type="match status" value="1"/>
</dbReference>
<comment type="caution">
    <text evidence="8">The sequence shown here is derived from an EMBL/GenBank/DDBJ whole genome shotgun (WGS) entry which is preliminary data.</text>
</comment>
<dbReference type="FunFam" id="3.40.50.2000:FF:000238">
    <property type="entry name" value="Glycosyltransferase"/>
    <property type="match status" value="1"/>
</dbReference>
<protein>
    <recommendedName>
        <fullName evidence="5">Glycosyltransferase</fullName>
        <ecNumber evidence="5">2.4.1.-</ecNumber>
    </recommendedName>
</protein>
<dbReference type="GO" id="GO:0050404">
    <property type="term" value="F:zeatin O-beta-D-xylosyltransferase activity"/>
    <property type="evidence" value="ECO:0007669"/>
    <property type="project" value="UniProtKB-ARBA"/>
</dbReference>
<dbReference type="EMBL" id="NKXS01001962">
    <property type="protein sequence ID" value="PIN16060.1"/>
    <property type="molecule type" value="Genomic_DNA"/>
</dbReference>
<dbReference type="EC" id="2.4.1.-" evidence="5"/>
<evidence type="ECO:0000256" key="1">
    <source>
        <dbReference type="ARBA" id="ARBA00009995"/>
    </source>
</evidence>
<dbReference type="PANTHER" id="PTHR48044:SF22">
    <property type="entry name" value="GLYCOSYLTRANSFERASE"/>
    <property type="match status" value="1"/>
</dbReference>
<dbReference type="PROSITE" id="PS00375">
    <property type="entry name" value="UDPGT"/>
    <property type="match status" value="1"/>
</dbReference>
<gene>
    <name evidence="8" type="ORF">CDL12_11283</name>
</gene>
<dbReference type="Pfam" id="PF00201">
    <property type="entry name" value="UDPGT"/>
    <property type="match status" value="1"/>
</dbReference>
<dbReference type="Pfam" id="PF26168">
    <property type="entry name" value="Glyco_transf_N"/>
    <property type="match status" value="1"/>
</dbReference>
<dbReference type="InterPro" id="IPR058980">
    <property type="entry name" value="Glyco_transf_N"/>
</dbReference>
<dbReference type="GO" id="GO:0009690">
    <property type="term" value="P:cytokinin metabolic process"/>
    <property type="evidence" value="ECO:0007669"/>
    <property type="project" value="UniProtKB-ARBA"/>
</dbReference>
<keyword evidence="3 4" id="KW-0808">Transferase</keyword>
<evidence type="ECO:0000313" key="9">
    <source>
        <dbReference type="Proteomes" id="UP000231279"/>
    </source>
</evidence>
<feature type="domain" description="Glycosyltransferase N-terminal" evidence="7">
    <location>
        <begin position="25"/>
        <end position="257"/>
    </location>
</feature>
<evidence type="ECO:0000256" key="5">
    <source>
        <dbReference type="RuleBase" id="RU362057"/>
    </source>
</evidence>
<evidence type="ECO:0000256" key="6">
    <source>
        <dbReference type="SAM" id="MobiDB-lite"/>
    </source>
</evidence>
<keyword evidence="2 4" id="KW-0328">Glycosyltransferase</keyword>
<evidence type="ECO:0000256" key="4">
    <source>
        <dbReference type="RuleBase" id="RU003718"/>
    </source>
</evidence>